<dbReference type="SUPFAM" id="SSF47090">
    <property type="entry name" value="PGBD-like"/>
    <property type="match status" value="2"/>
</dbReference>
<keyword evidence="5" id="KW-1185">Reference proteome</keyword>
<evidence type="ECO:0000313" key="4">
    <source>
        <dbReference type="EMBL" id="NHN56738.1"/>
    </source>
</evidence>
<gene>
    <name evidence="4" type="ORF">G9U51_13220</name>
</gene>
<dbReference type="InterPro" id="IPR006311">
    <property type="entry name" value="TAT_signal"/>
</dbReference>
<evidence type="ECO:0000259" key="3">
    <source>
        <dbReference type="Pfam" id="PF13529"/>
    </source>
</evidence>
<dbReference type="InterPro" id="IPR036366">
    <property type="entry name" value="PGBDSf"/>
</dbReference>
<dbReference type="Pfam" id="PF01471">
    <property type="entry name" value="PG_binding_1"/>
    <property type="match status" value="1"/>
</dbReference>
<dbReference type="Gene3D" id="1.10.101.10">
    <property type="entry name" value="PGBD-like superfamily/PGBD"/>
    <property type="match status" value="2"/>
</dbReference>
<reference evidence="4" key="1">
    <citation type="submission" date="2020-03" db="EMBL/GenBank/DDBJ databases">
        <title>Draft sequencing of Calidifontibacter sp. DB0510.</title>
        <authorList>
            <person name="Kim D.-U."/>
        </authorList>
    </citation>
    <scope>NUCLEOTIDE SEQUENCE</scope>
    <source>
        <strain evidence="4">DB0510</strain>
    </source>
</reference>
<evidence type="ECO:0000259" key="2">
    <source>
        <dbReference type="Pfam" id="PF01471"/>
    </source>
</evidence>
<dbReference type="AlphaFoldDB" id="A0A967B1T7"/>
<feature type="chain" id="PRO_5037984014" description="Peptidoglycan-binding protein" evidence="1">
    <location>
        <begin position="29"/>
        <end position="412"/>
    </location>
</feature>
<dbReference type="Pfam" id="PF13529">
    <property type="entry name" value="Peptidase_C39_2"/>
    <property type="match status" value="1"/>
</dbReference>
<accession>A0A967B1T7</accession>
<dbReference type="EMBL" id="JAAOIV010000010">
    <property type="protein sequence ID" value="NHN56738.1"/>
    <property type="molecule type" value="Genomic_DNA"/>
</dbReference>
<feature type="domain" description="Peptidoglycan binding-like" evidence="2">
    <location>
        <begin position="96"/>
        <end position="149"/>
    </location>
</feature>
<dbReference type="PROSITE" id="PS51318">
    <property type="entry name" value="TAT"/>
    <property type="match status" value="1"/>
</dbReference>
<evidence type="ECO:0000256" key="1">
    <source>
        <dbReference type="SAM" id="SignalP"/>
    </source>
</evidence>
<sequence>MAALSRRGFVALGAASTTTALLAPTARAAGDGAGALGSGAVPPQYRIVPGSTPPPPRQMMPYGVNSRESLAATTMATAPNHYATGFPTVQSGSPWQDVRALQYLLYNQGISTNWEGSFGASTSAACSVFQGSHGLPRTGVGDPATLAKLTPNVGYGANSYLTYAVQTLLRKHGYHFEDYYYAPKLSTNYGAVTDSYVQAFQTGHAIGAANYVGYYTWRTLFAARTRGPLYPLMQYGTGSAQWTNCGPTSAVMILLAKGLWPRNWYWNTSLRTNSVTDFRYWAMGLPNTPERNAMGSEIPELTTGFAKYGIRGVHNGISDTVMLTKQGVMSIAGGDAYRLPWKTYVSGPASHWIAVVGWDGTYFLVMDPIAQSSASIVHRMTEQQLRWYAGSNPGWETNPRMSPPNYNSLALY</sequence>
<keyword evidence="1" id="KW-0732">Signal</keyword>
<evidence type="ECO:0008006" key="6">
    <source>
        <dbReference type="Google" id="ProtNLM"/>
    </source>
</evidence>
<dbReference type="Proteomes" id="UP000744769">
    <property type="component" value="Unassembled WGS sequence"/>
</dbReference>
<feature type="domain" description="Peptidase C39-like" evidence="3">
    <location>
        <begin position="241"/>
        <end position="368"/>
    </location>
</feature>
<proteinExistence type="predicted"/>
<organism evidence="4 5">
    <name type="scientific">Metallococcus carri</name>
    <dbReference type="NCBI Taxonomy" id="1656884"/>
    <lineage>
        <taxon>Bacteria</taxon>
        <taxon>Bacillati</taxon>
        <taxon>Actinomycetota</taxon>
        <taxon>Actinomycetes</taxon>
        <taxon>Micrococcales</taxon>
        <taxon>Dermacoccaceae</taxon>
        <taxon>Metallococcus</taxon>
    </lineage>
</organism>
<dbReference type="InterPro" id="IPR036365">
    <property type="entry name" value="PGBD-like_sf"/>
</dbReference>
<protein>
    <recommendedName>
        <fullName evidence="6">Peptidoglycan-binding protein</fullName>
    </recommendedName>
</protein>
<dbReference type="InterPro" id="IPR002477">
    <property type="entry name" value="Peptidoglycan-bd-like"/>
</dbReference>
<feature type="signal peptide" evidence="1">
    <location>
        <begin position="1"/>
        <end position="28"/>
    </location>
</feature>
<dbReference type="InterPro" id="IPR039564">
    <property type="entry name" value="Peptidase_C39-like"/>
</dbReference>
<dbReference type="RefSeq" id="WP_166197404.1">
    <property type="nucleotide sequence ID" value="NZ_JAAOIV010000010.1"/>
</dbReference>
<name>A0A967B1T7_9MICO</name>
<evidence type="ECO:0000313" key="5">
    <source>
        <dbReference type="Proteomes" id="UP000744769"/>
    </source>
</evidence>
<comment type="caution">
    <text evidence="4">The sequence shown here is derived from an EMBL/GenBank/DDBJ whole genome shotgun (WGS) entry which is preliminary data.</text>
</comment>